<evidence type="ECO:0000313" key="2">
    <source>
        <dbReference type="Proteomes" id="UP000266723"/>
    </source>
</evidence>
<evidence type="ECO:0000313" key="1">
    <source>
        <dbReference type="EMBL" id="KAF3493280.1"/>
    </source>
</evidence>
<keyword evidence="2" id="KW-1185">Reference proteome</keyword>
<comment type="caution">
    <text evidence="1">The sequence shown here is derived from an EMBL/GenBank/DDBJ whole genome shotgun (WGS) entry which is preliminary data.</text>
</comment>
<gene>
    <name evidence="1" type="ORF">DY000_02055591</name>
</gene>
<proteinExistence type="predicted"/>
<name>A0ABQ7A6L0_BRACR</name>
<organism evidence="1 2">
    <name type="scientific">Brassica cretica</name>
    <name type="common">Mustard</name>
    <dbReference type="NCBI Taxonomy" id="69181"/>
    <lineage>
        <taxon>Eukaryota</taxon>
        <taxon>Viridiplantae</taxon>
        <taxon>Streptophyta</taxon>
        <taxon>Embryophyta</taxon>
        <taxon>Tracheophyta</taxon>
        <taxon>Spermatophyta</taxon>
        <taxon>Magnoliopsida</taxon>
        <taxon>eudicotyledons</taxon>
        <taxon>Gunneridae</taxon>
        <taxon>Pentapetalae</taxon>
        <taxon>rosids</taxon>
        <taxon>malvids</taxon>
        <taxon>Brassicales</taxon>
        <taxon>Brassicaceae</taxon>
        <taxon>Brassiceae</taxon>
        <taxon>Brassica</taxon>
    </lineage>
</organism>
<dbReference type="Proteomes" id="UP000266723">
    <property type="component" value="Unassembled WGS sequence"/>
</dbReference>
<accession>A0ABQ7A6L0</accession>
<sequence>MSKEPISRGDCKIKDKLSLKLIVAVVHTLSSSKPYHFWFNIPPQFSVDDAEATSARLNYKGEQCDRPGGP</sequence>
<reference evidence="1 2" key="1">
    <citation type="journal article" date="2020" name="BMC Genomics">
        <title>Intraspecific diversification of the crop wild relative Brassica cretica Lam. using demographic model selection.</title>
        <authorList>
            <person name="Kioukis A."/>
            <person name="Michalopoulou V.A."/>
            <person name="Briers L."/>
            <person name="Pirintsos S."/>
            <person name="Studholme D.J."/>
            <person name="Pavlidis P."/>
            <person name="Sarris P.F."/>
        </authorList>
    </citation>
    <scope>NUCLEOTIDE SEQUENCE [LARGE SCALE GENOMIC DNA]</scope>
    <source>
        <strain evidence="2">cv. PFS-1207/04</strain>
    </source>
</reference>
<dbReference type="EMBL" id="QGKV02002055">
    <property type="protein sequence ID" value="KAF3493280.1"/>
    <property type="molecule type" value="Genomic_DNA"/>
</dbReference>
<protein>
    <submittedName>
        <fullName evidence="1">Uncharacterized protein</fullName>
    </submittedName>
</protein>